<reference evidence="2 3" key="1">
    <citation type="submission" date="2020-03" db="EMBL/GenBank/DDBJ databases">
        <title>FDA dAtabase for Regulatory Grade micrObial Sequences (FDA-ARGOS): Supporting development and validation of Infectious Disease Dx tests.</title>
        <authorList>
            <person name="Campos J."/>
            <person name="Goldberg B."/>
            <person name="Tallon L."/>
            <person name="Sadzewicz L."/>
            <person name="Vavikolanu K."/>
            <person name="Mehta A."/>
            <person name="Aluvathingal J."/>
            <person name="Nadendla S."/>
            <person name="Nandy P."/>
            <person name="Geyer C."/>
            <person name="Yan Y."/>
            <person name="Sichtig H."/>
        </authorList>
    </citation>
    <scope>NUCLEOTIDE SEQUENCE [LARGE SCALE GENOMIC DNA]</scope>
    <source>
        <strain evidence="2 3">FDAARGOS_656</strain>
    </source>
</reference>
<proteinExistence type="predicted"/>
<evidence type="ECO:0000313" key="2">
    <source>
        <dbReference type="EMBL" id="KAF6062821.1"/>
    </source>
</evidence>
<dbReference type="EMBL" id="JABWAD010000061">
    <property type="protein sequence ID" value="KAF6062821.1"/>
    <property type="molecule type" value="Genomic_DNA"/>
</dbReference>
<gene>
    <name evidence="2" type="ORF">FOB64_005864</name>
</gene>
<comment type="caution">
    <text evidence="2">The sequence shown here is derived from an EMBL/GenBank/DDBJ whole genome shotgun (WGS) entry which is preliminary data.</text>
</comment>
<name>A0A8H6BRB5_CANAX</name>
<accession>A0A8H6BRB5</accession>
<keyword evidence="1" id="KW-0175">Coiled coil</keyword>
<dbReference type="Proteomes" id="UP000536275">
    <property type="component" value="Unassembled WGS sequence"/>
</dbReference>
<evidence type="ECO:0000256" key="1">
    <source>
        <dbReference type="SAM" id="Coils"/>
    </source>
</evidence>
<feature type="coiled-coil region" evidence="1">
    <location>
        <begin position="132"/>
        <end position="159"/>
    </location>
</feature>
<protein>
    <submittedName>
        <fullName evidence="2">Uncharacterized protein</fullName>
    </submittedName>
</protein>
<organism evidence="2 3">
    <name type="scientific">Candida albicans</name>
    <name type="common">Yeast</name>
    <dbReference type="NCBI Taxonomy" id="5476"/>
    <lineage>
        <taxon>Eukaryota</taxon>
        <taxon>Fungi</taxon>
        <taxon>Dikarya</taxon>
        <taxon>Ascomycota</taxon>
        <taxon>Saccharomycotina</taxon>
        <taxon>Pichiomycetes</taxon>
        <taxon>Debaryomycetaceae</taxon>
        <taxon>Candida/Lodderomyces clade</taxon>
        <taxon>Candida</taxon>
    </lineage>
</organism>
<dbReference type="AlphaFoldDB" id="A0A8H6BRB5"/>
<evidence type="ECO:0000313" key="3">
    <source>
        <dbReference type="Proteomes" id="UP000536275"/>
    </source>
</evidence>
<sequence>MDNIAKQPLSTRIYIRIFKAFINNSSNGTNQQLENDWTLDDLSSILTRLINDIDTIDEATTTTTSNTSMVKQLLNEGSLNFNKYEQEIINRKSNSDIYLEYQNNGGLKLLRISNYLLEVIFISLETKYIKFSNQSSNDIEQTQNQYQSAIQNLKILKTNWLICWNKMLKKGIIQILSISYYYSDQLSYINKAVLFEIFSIISQL</sequence>